<dbReference type="Gene3D" id="3.20.20.60">
    <property type="entry name" value="Phosphoenolpyruvate-binding domains"/>
    <property type="match status" value="1"/>
</dbReference>
<evidence type="ECO:0000256" key="11">
    <source>
        <dbReference type="PIRSR" id="PIRSR000388-3"/>
    </source>
</evidence>
<evidence type="ECO:0000256" key="4">
    <source>
        <dbReference type="ARBA" id="ARBA00022655"/>
    </source>
</evidence>
<dbReference type="SUPFAM" id="SSF51621">
    <property type="entry name" value="Phosphoenolpyruvate/pyruvate domain"/>
    <property type="match status" value="1"/>
</dbReference>
<evidence type="ECO:0000313" key="12">
    <source>
        <dbReference type="EMBL" id="BBB15809.1"/>
    </source>
</evidence>
<evidence type="ECO:0000256" key="8">
    <source>
        <dbReference type="HAMAP-Rule" id="MF_00156"/>
    </source>
</evidence>
<feature type="binding site" evidence="8 11">
    <location>
        <position position="112"/>
    </location>
    <ligand>
        <name>Mg(2+)</name>
        <dbReference type="ChEBI" id="CHEBI:18420"/>
    </ligand>
</feature>
<dbReference type="UniPathway" id="UPA00028">
    <property type="reaction ID" value="UER00003"/>
</dbReference>
<evidence type="ECO:0000256" key="9">
    <source>
        <dbReference type="PIRSR" id="PIRSR000388-1"/>
    </source>
</evidence>
<dbReference type="NCBIfam" id="NF001452">
    <property type="entry name" value="PRK00311.1"/>
    <property type="match status" value="1"/>
</dbReference>
<protein>
    <recommendedName>
        <fullName evidence="8">3-methyl-2-oxobutanoate hydroxymethyltransferase</fullName>
        <ecNumber evidence="8">2.1.2.11</ecNumber>
    </recommendedName>
    <alternativeName>
        <fullName evidence="8">Ketopantoate hydroxymethyltransferase</fullName>
        <shortName evidence="8">KPHMT</shortName>
    </alternativeName>
</protein>
<dbReference type="OrthoDB" id="9781789at2"/>
<evidence type="ECO:0000313" key="13">
    <source>
        <dbReference type="Proteomes" id="UP000282483"/>
    </source>
</evidence>
<dbReference type="PIRSF" id="PIRSF000388">
    <property type="entry name" value="Pantoate_hydroxy_MeTrfase"/>
    <property type="match status" value="1"/>
</dbReference>
<dbReference type="CDD" id="cd06557">
    <property type="entry name" value="KPHMT-like"/>
    <property type="match status" value="1"/>
</dbReference>
<reference evidence="12 13" key="1">
    <citation type="submission" date="2017-03" db="EMBL/GenBank/DDBJ databases">
        <title>The genome sequence of Candidatus Rickettsiella viridis.</title>
        <authorList>
            <person name="Nikoh N."/>
            <person name="Tsuchida T."/>
            <person name="Yamaguchi K."/>
            <person name="Maeda T."/>
            <person name="Shigenobu S."/>
            <person name="Fukatsu T."/>
        </authorList>
    </citation>
    <scope>NUCLEOTIDE SEQUENCE [LARGE SCALE GENOMIC DNA]</scope>
    <source>
        <strain evidence="12 13">Ap-RA04</strain>
    </source>
</reference>
<dbReference type="RefSeq" id="WP_126323343.1">
    <property type="nucleotide sequence ID" value="NZ_AP018005.1"/>
</dbReference>
<dbReference type="GO" id="GO:0008168">
    <property type="term" value="F:methyltransferase activity"/>
    <property type="evidence" value="ECO:0007669"/>
    <property type="project" value="UniProtKB-KW"/>
</dbReference>
<organism evidence="12 13">
    <name type="scientific">Candidatus Rickettsiella viridis</name>
    <dbReference type="NCBI Taxonomy" id="676208"/>
    <lineage>
        <taxon>Bacteria</taxon>
        <taxon>Pseudomonadati</taxon>
        <taxon>Pseudomonadota</taxon>
        <taxon>Gammaproteobacteria</taxon>
        <taxon>Legionellales</taxon>
        <taxon>Coxiellaceae</taxon>
        <taxon>Rickettsiella</taxon>
    </lineage>
</organism>
<feature type="binding site" evidence="8 10">
    <location>
        <position position="81"/>
    </location>
    <ligand>
        <name>3-methyl-2-oxobutanoate</name>
        <dbReference type="ChEBI" id="CHEBI:11851"/>
    </ligand>
</feature>
<dbReference type="HAMAP" id="MF_00156">
    <property type="entry name" value="PanB"/>
    <property type="match status" value="1"/>
</dbReference>
<comment type="similarity">
    <text evidence="2 8">Belongs to the PanB family.</text>
</comment>
<evidence type="ECO:0000256" key="3">
    <source>
        <dbReference type="ARBA" id="ARBA00011424"/>
    </source>
</evidence>
<comment type="cofactor">
    <cofactor evidence="8 11">
        <name>Mg(2+)</name>
        <dbReference type="ChEBI" id="CHEBI:18420"/>
    </cofactor>
    <text evidence="8 11">Binds 1 Mg(2+) ion per subunit.</text>
</comment>
<evidence type="ECO:0000256" key="10">
    <source>
        <dbReference type="PIRSR" id="PIRSR000388-2"/>
    </source>
</evidence>
<comment type="catalytic activity">
    <reaction evidence="8">
        <text>(6R)-5,10-methylene-5,6,7,8-tetrahydrofolate + 3-methyl-2-oxobutanoate + H2O = 2-dehydropantoate + (6S)-5,6,7,8-tetrahydrofolate</text>
        <dbReference type="Rhea" id="RHEA:11824"/>
        <dbReference type="ChEBI" id="CHEBI:11561"/>
        <dbReference type="ChEBI" id="CHEBI:11851"/>
        <dbReference type="ChEBI" id="CHEBI:15377"/>
        <dbReference type="ChEBI" id="CHEBI:15636"/>
        <dbReference type="ChEBI" id="CHEBI:57453"/>
        <dbReference type="EC" id="2.1.2.11"/>
    </reaction>
</comment>
<dbReference type="GO" id="GO:0015940">
    <property type="term" value="P:pantothenate biosynthetic process"/>
    <property type="evidence" value="ECO:0007669"/>
    <property type="project" value="UniProtKB-UniRule"/>
</dbReference>
<feature type="binding site" evidence="8 11">
    <location>
        <position position="42"/>
    </location>
    <ligand>
        <name>Mg(2+)</name>
        <dbReference type="ChEBI" id="CHEBI:18420"/>
    </ligand>
</feature>
<dbReference type="GO" id="GO:0003864">
    <property type="term" value="F:3-methyl-2-oxobutanoate hydroxymethyltransferase activity"/>
    <property type="evidence" value="ECO:0007669"/>
    <property type="project" value="UniProtKB-UniRule"/>
</dbReference>
<keyword evidence="13" id="KW-1185">Reference proteome</keyword>
<dbReference type="PANTHER" id="PTHR20881">
    <property type="entry name" value="3-METHYL-2-OXOBUTANOATE HYDROXYMETHYLTRANSFERASE"/>
    <property type="match status" value="1"/>
</dbReference>
<dbReference type="NCBIfam" id="TIGR00222">
    <property type="entry name" value="panB"/>
    <property type="match status" value="1"/>
</dbReference>
<evidence type="ECO:0000256" key="1">
    <source>
        <dbReference type="ARBA" id="ARBA00005033"/>
    </source>
</evidence>
<dbReference type="FunFam" id="3.20.20.60:FF:000003">
    <property type="entry name" value="3-methyl-2-oxobutanoate hydroxymethyltransferase"/>
    <property type="match status" value="1"/>
</dbReference>
<keyword evidence="8 11" id="KW-0460">Magnesium</keyword>
<proteinExistence type="inferred from homology"/>
<dbReference type="EMBL" id="AP018005">
    <property type="protein sequence ID" value="BBB15809.1"/>
    <property type="molecule type" value="Genomic_DNA"/>
</dbReference>
<dbReference type="GO" id="GO:0005737">
    <property type="term" value="C:cytoplasm"/>
    <property type="evidence" value="ECO:0007669"/>
    <property type="project" value="UniProtKB-SubCell"/>
</dbReference>
<comment type="pathway">
    <text evidence="1 8">Cofactor biosynthesis; (R)-pantothenate biosynthesis; (R)-pantoate from 3-methyl-2-oxobutanoate: step 1/2.</text>
</comment>
<keyword evidence="5 8" id="KW-0808">Transferase</keyword>
<evidence type="ECO:0000256" key="2">
    <source>
        <dbReference type="ARBA" id="ARBA00008676"/>
    </source>
</evidence>
<comment type="function">
    <text evidence="7 8">Catalyzes the reversible reaction in which hydroxymethyl group from 5,10-methylenetetrahydrofolate is transferred onto alpha-ketoisovalerate to form ketopantoate.</text>
</comment>
<dbReference type="InterPro" id="IPR015813">
    <property type="entry name" value="Pyrv/PenolPyrv_kinase-like_dom"/>
</dbReference>
<comment type="subcellular location">
    <subcellularLocation>
        <location evidence="8">Cytoplasm</location>
    </subcellularLocation>
</comment>
<keyword evidence="8" id="KW-0963">Cytoplasm</keyword>
<sequence>MSSQLFTQKKQAQEKIAVLTCYDYTTAKILNDSTLDALLIGDSLAMTMYGFKDTVMATLTMMELHTAAVSRGARDKFIISDLPFLSYRKSLSKSVSAAETLMRAGAHALKLEGAAGNLTLISHLVESGIPVMGHLGLTPQFVHVLGGYKVQGKTVAAAERLKQDALALQEAGCFALVLECIPAPLAKEITQLLNIATIGIGAGSDTDGQVLVLQDLLGLNLDFKAKFVKHFLSGSHLLNESVNQYVQSVKQREFPSYEHCY</sequence>
<keyword evidence="12" id="KW-0489">Methyltransferase</keyword>
<dbReference type="InterPro" id="IPR040442">
    <property type="entry name" value="Pyrv_kinase-like_dom_sf"/>
</dbReference>
<evidence type="ECO:0000256" key="6">
    <source>
        <dbReference type="ARBA" id="ARBA00022723"/>
    </source>
</evidence>
<keyword evidence="4 8" id="KW-0566">Pantothenate biosynthesis</keyword>
<dbReference type="Pfam" id="PF02548">
    <property type="entry name" value="Pantoate_transf"/>
    <property type="match status" value="1"/>
</dbReference>
<accession>A0A2Z5UW63</accession>
<gene>
    <name evidence="8 12" type="primary">panB</name>
    <name evidence="12" type="ORF">RVIR1_13630</name>
</gene>
<feature type="binding site" evidence="8 11">
    <location>
        <position position="81"/>
    </location>
    <ligand>
        <name>Mg(2+)</name>
        <dbReference type="ChEBI" id="CHEBI:18420"/>
    </ligand>
</feature>
<keyword evidence="6 8" id="KW-0479">Metal-binding</keyword>
<dbReference type="PANTHER" id="PTHR20881:SF0">
    <property type="entry name" value="3-METHYL-2-OXOBUTANOATE HYDROXYMETHYLTRANSFERASE"/>
    <property type="match status" value="1"/>
</dbReference>
<dbReference type="GO" id="GO:0000287">
    <property type="term" value="F:magnesium ion binding"/>
    <property type="evidence" value="ECO:0007669"/>
    <property type="project" value="TreeGrafter"/>
</dbReference>
<dbReference type="AlphaFoldDB" id="A0A2Z5UW63"/>
<evidence type="ECO:0000256" key="5">
    <source>
        <dbReference type="ARBA" id="ARBA00022679"/>
    </source>
</evidence>
<dbReference type="KEGG" id="rvi:RVIR1_13630"/>
<feature type="binding site" evidence="8 10">
    <location>
        <position position="110"/>
    </location>
    <ligand>
        <name>3-methyl-2-oxobutanoate</name>
        <dbReference type="ChEBI" id="CHEBI:11851"/>
    </ligand>
</feature>
<dbReference type="InterPro" id="IPR003700">
    <property type="entry name" value="Pantoate_hydroxy_MeTrfase"/>
</dbReference>
<dbReference type="Proteomes" id="UP000282483">
    <property type="component" value="Chromosome"/>
</dbReference>
<dbReference type="EC" id="2.1.2.11" evidence="8"/>
<feature type="active site" description="Proton acceptor" evidence="8 9">
    <location>
        <position position="179"/>
    </location>
</feature>
<comment type="subunit">
    <text evidence="3 8">Homodecamer; pentamer of dimers.</text>
</comment>
<feature type="binding site" evidence="8 10">
    <location>
        <begin position="42"/>
        <end position="43"/>
    </location>
    <ligand>
        <name>3-methyl-2-oxobutanoate</name>
        <dbReference type="ChEBI" id="CHEBI:11851"/>
    </ligand>
</feature>
<name>A0A2Z5UW63_9COXI</name>
<evidence type="ECO:0000256" key="7">
    <source>
        <dbReference type="ARBA" id="ARBA00056497"/>
    </source>
</evidence>
<dbReference type="GO" id="GO:0032259">
    <property type="term" value="P:methylation"/>
    <property type="evidence" value="ECO:0007669"/>
    <property type="project" value="UniProtKB-KW"/>
</dbReference>